<dbReference type="RefSeq" id="WP_189532713.1">
    <property type="nucleotide sequence ID" value="NZ_BMYX01000006.1"/>
</dbReference>
<name>A0A918P1H5_9NEIS</name>
<feature type="binding site" evidence="11">
    <location>
        <position position="232"/>
    </location>
    <ligand>
        <name>Zn(2+)</name>
        <dbReference type="ChEBI" id="CHEBI:29105"/>
        <label>1</label>
        <note>catalytic</note>
    </ligand>
</feature>
<dbReference type="Proteomes" id="UP000645257">
    <property type="component" value="Unassembled WGS sequence"/>
</dbReference>
<evidence type="ECO:0000256" key="1">
    <source>
        <dbReference type="ARBA" id="ARBA00000441"/>
    </source>
</evidence>
<evidence type="ECO:0000256" key="12">
    <source>
        <dbReference type="RuleBase" id="RU365019"/>
    </source>
</evidence>
<accession>A0A918P1H5</accession>
<dbReference type="PROSITE" id="PS00602">
    <property type="entry name" value="ALDOLASE_CLASS_II_1"/>
    <property type="match status" value="1"/>
</dbReference>
<dbReference type="PROSITE" id="PS00806">
    <property type="entry name" value="ALDOLASE_CLASS_II_2"/>
    <property type="match status" value="1"/>
</dbReference>
<dbReference type="AlphaFoldDB" id="A0A918P1H5"/>
<feature type="binding site" evidence="10">
    <location>
        <begin position="275"/>
        <end position="278"/>
    </location>
    <ligand>
        <name>dihydroxyacetone phosphate</name>
        <dbReference type="ChEBI" id="CHEBI:57642"/>
    </ligand>
</feature>
<evidence type="ECO:0000256" key="11">
    <source>
        <dbReference type="PIRSR" id="PIRSR001359-3"/>
    </source>
</evidence>
<comment type="cofactor">
    <cofactor evidence="11">
        <name>Zn(2+)</name>
        <dbReference type="ChEBI" id="CHEBI:29105"/>
    </cofactor>
    <text evidence="11">Binds 2 Zn(2+) ions per subunit. One is catalytic and the other provides a structural contribution.</text>
</comment>
<feature type="binding site" evidence="11">
    <location>
        <position position="84"/>
    </location>
    <ligand>
        <name>Zn(2+)</name>
        <dbReference type="ChEBI" id="CHEBI:29105"/>
        <label>1</label>
        <note>catalytic</note>
    </ligand>
</feature>
<comment type="pathway">
    <text evidence="3 12">Carbohydrate degradation; glycolysis; D-glyceraldehyde 3-phosphate and glycerone phosphate from D-glucose: step 4/4.</text>
</comment>
<keyword evidence="6 11" id="KW-0862">Zinc</keyword>
<dbReference type="SUPFAM" id="SSF51569">
    <property type="entry name" value="Aldolase"/>
    <property type="match status" value="1"/>
</dbReference>
<gene>
    <name evidence="13" type="primary">fba</name>
    <name evidence="13" type="ORF">GCM10011289_14180</name>
</gene>
<evidence type="ECO:0000256" key="5">
    <source>
        <dbReference type="ARBA" id="ARBA00022723"/>
    </source>
</evidence>
<comment type="similarity">
    <text evidence="4 12">Belongs to the class II fructose-bisphosphate aldolase family.</text>
</comment>
<dbReference type="PANTHER" id="PTHR30304:SF0">
    <property type="entry name" value="D-TAGATOSE-1,6-BISPHOSPHATE ALDOLASE SUBUNIT GATY-RELATED"/>
    <property type="match status" value="1"/>
</dbReference>
<protein>
    <recommendedName>
        <fullName evidence="12">Fructose-1,6-bisphosphate aldolase</fullName>
        <shortName evidence="12">FBP aldolase</shortName>
        <ecNumber evidence="12">4.1.2.13</ecNumber>
    </recommendedName>
</protein>
<sequence length="354" mass="38251">MALVSMRQLLDHAAEFGYGLPAFNVNNLEQMRAIMEAADKVDAPVIVQASAGARKYAGAPFLRHLILAAVEEFPHIPVVMHQDHGTSPDVCQRSIQLGFSSVMMDGSLKSDGKTPADYDYNVDVTRTVVNFAHACGVSVEGEIGCLGSLETGMAGEEDGVGAEGTLDHSQLLTDPEEAARFVKDTGVDALAIAIGTSHGAYKFTRPPTGDILAINRIKEIHARLPNTHLVMHGSSSVPQDWLAIINEFGGEIPETYGVPVEEIVEGIKHGVRKVNIDTDLRLASTGAVRRYLATHKAEFDPRKYLAETVKAMRDICIARYEAFGSAGQASKIKPVNLDTMANRYAKGELAQIVR</sequence>
<organism evidence="13 14">
    <name type="scientific">Paludibacterium paludis</name>
    <dbReference type="NCBI Taxonomy" id="1225769"/>
    <lineage>
        <taxon>Bacteria</taxon>
        <taxon>Pseudomonadati</taxon>
        <taxon>Pseudomonadota</taxon>
        <taxon>Betaproteobacteria</taxon>
        <taxon>Neisseriales</taxon>
        <taxon>Chromobacteriaceae</taxon>
        <taxon>Paludibacterium</taxon>
    </lineage>
</organism>
<reference evidence="13" key="1">
    <citation type="journal article" date="2014" name="Int. J. Syst. Evol. Microbiol.">
        <title>Complete genome sequence of Corynebacterium casei LMG S-19264T (=DSM 44701T), isolated from a smear-ripened cheese.</title>
        <authorList>
            <consortium name="US DOE Joint Genome Institute (JGI-PGF)"/>
            <person name="Walter F."/>
            <person name="Albersmeier A."/>
            <person name="Kalinowski J."/>
            <person name="Ruckert C."/>
        </authorList>
    </citation>
    <scope>NUCLEOTIDE SEQUENCE</scope>
    <source>
        <strain evidence="13">KCTC 32182</strain>
    </source>
</reference>
<feature type="binding site" evidence="11">
    <location>
        <position position="105"/>
    </location>
    <ligand>
        <name>Zn(2+)</name>
        <dbReference type="ChEBI" id="CHEBI:29105"/>
        <label>2</label>
    </ligand>
</feature>
<dbReference type="InterPro" id="IPR050246">
    <property type="entry name" value="Class_II_FBP_aldolase"/>
</dbReference>
<dbReference type="GO" id="GO:0008270">
    <property type="term" value="F:zinc ion binding"/>
    <property type="evidence" value="ECO:0007669"/>
    <property type="project" value="InterPro"/>
</dbReference>
<dbReference type="PIRSF" id="PIRSF001359">
    <property type="entry name" value="F_bP_aldolase_II"/>
    <property type="match status" value="1"/>
</dbReference>
<feature type="binding site" evidence="11">
    <location>
        <position position="198"/>
    </location>
    <ligand>
        <name>Zn(2+)</name>
        <dbReference type="ChEBI" id="CHEBI:29105"/>
        <label>1</label>
        <note>catalytic</note>
    </ligand>
</feature>
<evidence type="ECO:0000256" key="3">
    <source>
        <dbReference type="ARBA" id="ARBA00004714"/>
    </source>
</evidence>
<evidence type="ECO:0000256" key="7">
    <source>
        <dbReference type="ARBA" id="ARBA00023152"/>
    </source>
</evidence>
<dbReference type="InterPro" id="IPR013785">
    <property type="entry name" value="Aldolase_TIM"/>
</dbReference>
<dbReference type="EMBL" id="BMYX01000006">
    <property type="protein sequence ID" value="GGY12229.1"/>
    <property type="molecule type" value="Genomic_DNA"/>
</dbReference>
<dbReference type="Gene3D" id="3.20.20.70">
    <property type="entry name" value="Aldolase class I"/>
    <property type="match status" value="1"/>
</dbReference>
<keyword evidence="7 12" id="KW-0324">Glycolysis</keyword>
<dbReference type="EC" id="4.1.2.13" evidence="12"/>
<dbReference type="GO" id="GO:0004332">
    <property type="term" value="F:fructose-bisphosphate aldolase activity"/>
    <property type="evidence" value="ECO:0007669"/>
    <property type="project" value="UniProtKB-EC"/>
</dbReference>
<evidence type="ECO:0000256" key="2">
    <source>
        <dbReference type="ARBA" id="ARBA00002181"/>
    </source>
</evidence>
<feature type="binding site" evidence="10">
    <location>
        <begin position="233"/>
        <end position="235"/>
    </location>
    <ligand>
        <name>dihydroxyacetone phosphate</name>
        <dbReference type="ChEBI" id="CHEBI:57642"/>
    </ligand>
</feature>
<dbReference type="NCBIfam" id="TIGR01521">
    <property type="entry name" value="FruBisAldo_II_B"/>
    <property type="match status" value="1"/>
</dbReference>
<evidence type="ECO:0000256" key="4">
    <source>
        <dbReference type="ARBA" id="ARBA00005812"/>
    </source>
</evidence>
<keyword evidence="8 12" id="KW-0456">Lyase</keyword>
<evidence type="ECO:0000313" key="13">
    <source>
        <dbReference type="EMBL" id="GGY12229.1"/>
    </source>
</evidence>
<comment type="function">
    <text evidence="2 12">Catalyzes the aldol condensation of dihydroxyacetone phosphate (DHAP or glycerone-phosphate) with glyceraldehyde 3-phosphate (G3P) to form fructose 1,6-bisphosphate (FBP) in gluconeogenesis and the reverse reaction in glycolysis.</text>
</comment>
<evidence type="ECO:0000256" key="9">
    <source>
        <dbReference type="PIRSR" id="PIRSR001359-1"/>
    </source>
</evidence>
<feature type="active site" description="Proton donor" evidence="9">
    <location>
        <position position="83"/>
    </location>
</feature>
<keyword evidence="14" id="KW-1185">Reference proteome</keyword>
<evidence type="ECO:0000313" key="14">
    <source>
        <dbReference type="Proteomes" id="UP000645257"/>
    </source>
</evidence>
<dbReference type="GO" id="GO:0006096">
    <property type="term" value="P:glycolytic process"/>
    <property type="evidence" value="ECO:0007669"/>
    <property type="project" value="UniProtKB-KW"/>
</dbReference>
<dbReference type="PANTHER" id="PTHR30304">
    <property type="entry name" value="D-TAGATOSE-1,6-BISPHOSPHATE ALDOLASE"/>
    <property type="match status" value="1"/>
</dbReference>
<feature type="binding site" evidence="10">
    <location>
        <position position="199"/>
    </location>
    <ligand>
        <name>dihydroxyacetone phosphate</name>
        <dbReference type="ChEBI" id="CHEBI:57642"/>
    </ligand>
</feature>
<dbReference type="NCBIfam" id="TIGR00167">
    <property type="entry name" value="cbbA"/>
    <property type="match status" value="1"/>
</dbReference>
<comment type="caution">
    <text evidence="13">The sequence shown here is derived from an EMBL/GenBank/DDBJ whole genome shotgun (WGS) entry which is preliminary data.</text>
</comment>
<dbReference type="CDD" id="cd00947">
    <property type="entry name" value="TBP_aldolase_IIB"/>
    <property type="match status" value="1"/>
</dbReference>
<comment type="cofactor">
    <cofactor evidence="12">
        <name>Zn(2+)</name>
        <dbReference type="ChEBI" id="CHEBI:29105"/>
    </cofactor>
    <text evidence="12">One is catalytic and the other provides a structural contribution.</text>
</comment>
<dbReference type="InterPro" id="IPR006412">
    <property type="entry name" value="Fruct_bisP_Calv"/>
</dbReference>
<comment type="catalytic activity">
    <reaction evidence="1 12">
        <text>beta-D-fructose 1,6-bisphosphate = D-glyceraldehyde 3-phosphate + dihydroxyacetone phosphate</text>
        <dbReference type="Rhea" id="RHEA:14729"/>
        <dbReference type="ChEBI" id="CHEBI:32966"/>
        <dbReference type="ChEBI" id="CHEBI:57642"/>
        <dbReference type="ChEBI" id="CHEBI:59776"/>
        <dbReference type="EC" id="4.1.2.13"/>
    </reaction>
</comment>
<evidence type="ECO:0000256" key="6">
    <source>
        <dbReference type="ARBA" id="ARBA00022833"/>
    </source>
</evidence>
<reference evidence="13" key="2">
    <citation type="submission" date="2020-09" db="EMBL/GenBank/DDBJ databases">
        <authorList>
            <person name="Sun Q."/>
            <person name="Kim S."/>
        </authorList>
    </citation>
    <scope>NUCLEOTIDE SEQUENCE</scope>
    <source>
        <strain evidence="13">KCTC 32182</strain>
    </source>
</reference>
<dbReference type="FunFam" id="3.20.20.70:FF:000111">
    <property type="entry name" value="Fructose-1,6-bisphosphate aldolase"/>
    <property type="match status" value="1"/>
</dbReference>
<evidence type="ECO:0000256" key="10">
    <source>
        <dbReference type="PIRSR" id="PIRSR001359-2"/>
    </source>
</evidence>
<dbReference type="InterPro" id="IPR000771">
    <property type="entry name" value="FBA_II"/>
</dbReference>
<evidence type="ECO:0000256" key="8">
    <source>
        <dbReference type="ARBA" id="ARBA00023239"/>
    </source>
</evidence>
<keyword evidence="5 11" id="KW-0479">Metal-binding</keyword>
<dbReference type="Pfam" id="PF01116">
    <property type="entry name" value="F_bP_aldolase"/>
    <property type="match status" value="1"/>
</dbReference>
<proteinExistence type="inferred from homology"/>
<feature type="binding site" evidence="11">
    <location>
        <position position="142"/>
    </location>
    <ligand>
        <name>Zn(2+)</name>
        <dbReference type="ChEBI" id="CHEBI:29105"/>
        <label>2</label>
    </ligand>
</feature>